<dbReference type="AlphaFoldDB" id="A0A198A114"/>
<dbReference type="Proteomes" id="UP000078454">
    <property type="component" value="Unassembled WGS sequence"/>
</dbReference>
<gene>
    <name evidence="2" type="ORF">A8708_23695</name>
</gene>
<feature type="region of interest" description="Disordered" evidence="1">
    <location>
        <begin position="1"/>
        <end position="26"/>
    </location>
</feature>
<organism evidence="2 3">
    <name type="scientific">Paenibacillus oryzisoli</name>
    <dbReference type="NCBI Taxonomy" id="1850517"/>
    <lineage>
        <taxon>Bacteria</taxon>
        <taxon>Bacillati</taxon>
        <taxon>Bacillota</taxon>
        <taxon>Bacilli</taxon>
        <taxon>Bacillales</taxon>
        <taxon>Paenibacillaceae</taxon>
        <taxon>Paenibacillus</taxon>
    </lineage>
</organism>
<evidence type="ECO:0000313" key="2">
    <source>
        <dbReference type="EMBL" id="OAS14706.1"/>
    </source>
</evidence>
<comment type="caution">
    <text evidence="2">The sequence shown here is derived from an EMBL/GenBank/DDBJ whole genome shotgun (WGS) entry which is preliminary data.</text>
</comment>
<evidence type="ECO:0000256" key="1">
    <source>
        <dbReference type="SAM" id="MobiDB-lite"/>
    </source>
</evidence>
<protein>
    <submittedName>
        <fullName evidence="2">Uncharacterized protein</fullName>
    </submittedName>
</protein>
<name>A0A198A114_9BACL</name>
<reference evidence="2 3" key="1">
    <citation type="submission" date="2016-05" db="EMBL/GenBank/DDBJ databases">
        <title>Paenibacillus sp. 1ZS3-15 nov., isolated from the rhizosphere soil.</title>
        <authorList>
            <person name="Zhang X.X."/>
            <person name="Zhang J."/>
        </authorList>
    </citation>
    <scope>NUCLEOTIDE SEQUENCE [LARGE SCALE GENOMIC DNA]</scope>
    <source>
        <strain evidence="2 3">1ZS3-15</strain>
    </source>
</reference>
<proteinExistence type="predicted"/>
<dbReference type="EMBL" id="LYPB01000088">
    <property type="protein sequence ID" value="OAS14706.1"/>
    <property type="molecule type" value="Genomic_DNA"/>
</dbReference>
<evidence type="ECO:0000313" key="3">
    <source>
        <dbReference type="Proteomes" id="UP000078454"/>
    </source>
</evidence>
<accession>A0A198A114</accession>
<keyword evidence="3" id="KW-1185">Reference proteome</keyword>
<sequence length="81" mass="9592">MFSNMARNKSTTQTATSYSLKANSNPRQANHMSHYIQFLHSTIGNQAVQRMLTRIQNTCLMKLSWPRQKVWKPWKKQHLLF</sequence>